<evidence type="ECO:0000256" key="5">
    <source>
        <dbReference type="PIRSR" id="PIRSR001430-1"/>
    </source>
</evidence>
<accession>A0A6N9TQL9</accession>
<keyword evidence="2 4" id="KW-0819">tRNA processing</keyword>
<dbReference type="PANTHER" id="PTHR11142">
    <property type="entry name" value="PSEUDOURIDYLATE SYNTHASE"/>
    <property type="match status" value="1"/>
</dbReference>
<evidence type="ECO:0000313" key="9">
    <source>
        <dbReference type="EMBL" id="NDY42014.1"/>
    </source>
</evidence>
<feature type="domain" description="Pseudouridine synthase I TruA alpha/beta" evidence="8">
    <location>
        <begin position="11"/>
        <end position="107"/>
    </location>
</feature>
<keyword evidence="10" id="KW-1185">Reference proteome</keyword>
<evidence type="ECO:0000256" key="2">
    <source>
        <dbReference type="ARBA" id="ARBA00022694"/>
    </source>
</evidence>
<evidence type="ECO:0000256" key="6">
    <source>
        <dbReference type="PIRSR" id="PIRSR001430-2"/>
    </source>
</evidence>
<comment type="catalytic activity">
    <reaction evidence="4 7">
        <text>uridine(38/39/40) in tRNA = pseudouridine(38/39/40) in tRNA</text>
        <dbReference type="Rhea" id="RHEA:22376"/>
        <dbReference type="Rhea" id="RHEA-COMP:10085"/>
        <dbReference type="Rhea" id="RHEA-COMP:10087"/>
        <dbReference type="ChEBI" id="CHEBI:65314"/>
        <dbReference type="ChEBI" id="CHEBI:65315"/>
        <dbReference type="EC" id="5.4.99.12"/>
    </reaction>
</comment>
<dbReference type="EC" id="5.4.99.12" evidence="4"/>
<name>A0A6N9TQL9_DISTH</name>
<comment type="similarity">
    <text evidence="1 4 7">Belongs to the tRNA pseudouridine synthase TruA family.</text>
</comment>
<dbReference type="Pfam" id="PF01416">
    <property type="entry name" value="PseudoU_synth_1"/>
    <property type="match status" value="2"/>
</dbReference>
<dbReference type="InterPro" id="IPR001406">
    <property type="entry name" value="PsdUridine_synth_TruA"/>
</dbReference>
<dbReference type="InterPro" id="IPR020095">
    <property type="entry name" value="PsdUridine_synth_TruA_C"/>
</dbReference>
<evidence type="ECO:0000256" key="7">
    <source>
        <dbReference type="RuleBase" id="RU003792"/>
    </source>
</evidence>
<dbReference type="AlphaFoldDB" id="A0A6N9TQL9"/>
<protein>
    <recommendedName>
        <fullName evidence="4">tRNA pseudouridine synthase A</fullName>
        <ecNumber evidence="4">5.4.99.12</ecNumber>
    </recommendedName>
    <alternativeName>
        <fullName evidence="4">tRNA pseudouridine(38-40) synthase</fullName>
    </alternativeName>
    <alternativeName>
        <fullName evidence="4">tRNA pseudouridylate synthase I</fullName>
    </alternativeName>
    <alternativeName>
        <fullName evidence="4">tRNA-uridine isomerase I</fullName>
    </alternativeName>
</protein>
<dbReference type="CDD" id="cd02570">
    <property type="entry name" value="PseudoU_synth_EcTruA"/>
    <property type="match status" value="1"/>
</dbReference>
<feature type="active site" description="Nucleophile" evidence="4 5">
    <location>
        <position position="55"/>
    </location>
</feature>
<feature type="binding site" evidence="4 6">
    <location>
        <position position="113"/>
    </location>
    <ligand>
        <name>substrate</name>
    </ligand>
</feature>
<dbReference type="Gene3D" id="3.30.70.580">
    <property type="entry name" value="Pseudouridine synthase I, catalytic domain, N-terminal subdomain"/>
    <property type="match status" value="1"/>
</dbReference>
<keyword evidence="3 4" id="KW-0413">Isomerase</keyword>
<dbReference type="GO" id="GO:0003723">
    <property type="term" value="F:RNA binding"/>
    <property type="evidence" value="ECO:0007669"/>
    <property type="project" value="InterPro"/>
</dbReference>
<gene>
    <name evidence="4 9" type="primary">truA</name>
    <name evidence="9" type="ORF">G3N55_04005</name>
</gene>
<dbReference type="GO" id="GO:0031119">
    <property type="term" value="P:tRNA pseudouridine synthesis"/>
    <property type="evidence" value="ECO:0007669"/>
    <property type="project" value="UniProtKB-UniRule"/>
</dbReference>
<dbReference type="GO" id="GO:0160147">
    <property type="term" value="F:tRNA pseudouridine(38-40) synthase activity"/>
    <property type="evidence" value="ECO:0007669"/>
    <property type="project" value="UniProtKB-EC"/>
</dbReference>
<evidence type="ECO:0000256" key="3">
    <source>
        <dbReference type="ARBA" id="ARBA00023235"/>
    </source>
</evidence>
<dbReference type="InterPro" id="IPR020094">
    <property type="entry name" value="TruA/RsuA/RluB/E/F_N"/>
</dbReference>
<dbReference type="RefSeq" id="WP_163298162.1">
    <property type="nucleotide sequence ID" value="NZ_JAAGRR010000029.1"/>
</dbReference>
<dbReference type="EMBL" id="JAAGRR010000029">
    <property type="protein sequence ID" value="NDY42014.1"/>
    <property type="molecule type" value="Genomic_DNA"/>
</dbReference>
<evidence type="ECO:0000256" key="1">
    <source>
        <dbReference type="ARBA" id="ARBA00009375"/>
    </source>
</evidence>
<evidence type="ECO:0000313" key="10">
    <source>
        <dbReference type="Proteomes" id="UP000469346"/>
    </source>
</evidence>
<comment type="caution">
    <text evidence="9">The sequence shown here is derived from an EMBL/GenBank/DDBJ whole genome shotgun (WGS) entry which is preliminary data.</text>
</comment>
<reference evidence="9 10" key="1">
    <citation type="submission" date="2020-02" db="EMBL/GenBank/DDBJ databases">
        <title>Comparative genomics of sulfur disproportionating microorganisms.</title>
        <authorList>
            <person name="Ward L.M."/>
            <person name="Bertran E."/>
            <person name="Johnston D.T."/>
        </authorList>
    </citation>
    <scope>NUCLEOTIDE SEQUENCE [LARGE SCALE GENOMIC DNA]</scope>
    <source>
        <strain evidence="9 10">DSM 100025</strain>
    </source>
</reference>
<comment type="subunit">
    <text evidence="4">Homodimer.</text>
</comment>
<dbReference type="PANTHER" id="PTHR11142:SF0">
    <property type="entry name" value="TRNA PSEUDOURIDINE SYNTHASE-LIKE 1"/>
    <property type="match status" value="1"/>
</dbReference>
<evidence type="ECO:0000256" key="4">
    <source>
        <dbReference type="HAMAP-Rule" id="MF_00171"/>
    </source>
</evidence>
<organism evidence="9 10">
    <name type="scientific">Dissulfurirhabdus thermomarina</name>
    <dbReference type="NCBI Taxonomy" id="1765737"/>
    <lineage>
        <taxon>Bacteria</taxon>
        <taxon>Deltaproteobacteria</taxon>
        <taxon>Dissulfurirhabdaceae</taxon>
        <taxon>Dissulfurirhabdus</taxon>
    </lineage>
</organism>
<dbReference type="HAMAP" id="MF_00171">
    <property type="entry name" value="TruA"/>
    <property type="match status" value="1"/>
</dbReference>
<sequence length="269" mass="29041">MVRRRLKLVLSYHGAAFHGWQRQAAGRPTVQAALEAALSRMTGERSTVVGAGRTDAGVHAAGQVAHFETRAAIPCDGFREGLNSLLPASVAVLGVEEAAPDFHARYDAVAKTYSYRVLVAPSKAPLWEDRAWRLPSPLDIEAMRQAAAALLGRHDFAAFQASGSSVKTTVRTLYRCRIEVLEPGALAVPAPGPIVHFSVAADGFLRYMVRNMVGTLVEVGSGRRPPDDLQRILSGGDRRLAGRTAPAEGLCLDRVHYHGPPPRHDTLED</sequence>
<dbReference type="InterPro" id="IPR020097">
    <property type="entry name" value="PsdUridine_synth_TruA_a/b_dom"/>
</dbReference>
<dbReference type="SUPFAM" id="SSF55120">
    <property type="entry name" value="Pseudouridine synthase"/>
    <property type="match status" value="1"/>
</dbReference>
<evidence type="ECO:0000259" key="8">
    <source>
        <dbReference type="Pfam" id="PF01416"/>
    </source>
</evidence>
<proteinExistence type="inferred from homology"/>
<comment type="function">
    <text evidence="4">Formation of pseudouridine at positions 38, 39 and 40 in the anticodon stem and loop of transfer RNAs.</text>
</comment>
<dbReference type="InterPro" id="IPR020103">
    <property type="entry name" value="PsdUridine_synth_cat_dom_sf"/>
</dbReference>
<dbReference type="PIRSF" id="PIRSF001430">
    <property type="entry name" value="tRNA_psdUrid_synth"/>
    <property type="match status" value="1"/>
</dbReference>
<feature type="domain" description="Pseudouridine synthase I TruA alpha/beta" evidence="8">
    <location>
        <begin position="146"/>
        <end position="257"/>
    </location>
</feature>
<comment type="caution">
    <text evidence="4">Lacks conserved residue(s) required for the propagation of feature annotation.</text>
</comment>
<dbReference type="Proteomes" id="UP000469346">
    <property type="component" value="Unassembled WGS sequence"/>
</dbReference>
<dbReference type="Gene3D" id="3.30.70.660">
    <property type="entry name" value="Pseudouridine synthase I, catalytic domain, C-terminal subdomain"/>
    <property type="match status" value="1"/>
</dbReference>
<dbReference type="NCBIfam" id="TIGR00071">
    <property type="entry name" value="hisT_truA"/>
    <property type="match status" value="1"/>
</dbReference>
<dbReference type="FunFam" id="3.30.70.580:FF:000001">
    <property type="entry name" value="tRNA pseudouridine synthase A"/>
    <property type="match status" value="1"/>
</dbReference>